<evidence type="ECO:0000259" key="1">
    <source>
        <dbReference type="PROSITE" id="PS50011"/>
    </source>
</evidence>
<name>A0A165FEZ9_EXIGL</name>
<dbReference type="OrthoDB" id="5966500at2759"/>
<dbReference type="PROSITE" id="PS50011">
    <property type="entry name" value="PROTEIN_KINASE_DOM"/>
    <property type="match status" value="1"/>
</dbReference>
<accession>A0A165FEZ9</accession>
<dbReference type="InterPro" id="IPR001245">
    <property type="entry name" value="Ser-Thr/Tyr_kinase_cat_dom"/>
</dbReference>
<evidence type="ECO:0000313" key="3">
    <source>
        <dbReference type="Proteomes" id="UP000077266"/>
    </source>
</evidence>
<dbReference type="EMBL" id="KV426087">
    <property type="protein sequence ID" value="KZV88883.1"/>
    <property type="molecule type" value="Genomic_DNA"/>
</dbReference>
<dbReference type="Proteomes" id="UP000077266">
    <property type="component" value="Unassembled WGS sequence"/>
</dbReference>
<dbReference type="STRING" id="1314781.A0A165FEZ9"/>
<dbReference type="PROSITE" id="PS00108">
    <property type="entry name" value="PROTEIN_KINASE_ST"/>
    <property type="match status" value="1"/>
</dbReference>
<dbReference type="InterPro" id="IPR008271">
    <property type="entry name" value="Ser/Thr_kinase_AS"/>
</dbReference>
<dbReference type="Gene3D" id="1.10.510.10">
    <property type="entry name" value="Transferase(Phosphotransferase) domain 1"/>
    <property type="match status" value="1"/>
</dbReference>
<keyword evidence="2" id="KW-0808">Transferase</keyword>
<proteinExistence type="predicted"/>
<evidence type="ECO:0000313" key="2">
    <source>
        <dbReference type="EMBL" id="KZV88883.1"/>
    </source>
</evidence>
<dbReference type="GO" id="GO:0005524">
    <property type="term" value="F:ATP binding"/>
    <property type="evidence" value="ECO:0007669"/>
    <property type="project" value="InterPro"/>
</dbReference>
<dbReference type="InterPro" id="IPR000719">
    <property type="entry name" value="Prot_kinase_dom"/>
</dbReference>
<dbReference type="InterPro" id="IPR011009">
    <property type="entry name" value="Kinase-like_dom_sf"/>
</dbReference>
<dbReference type="PANTHER" id="PTHR44329">
    <property type="entry name" value="SERINE/THREONINE-PROTEIN KINASE TNNI3K-RELATED"/>
    <property type="match status" value="1"/>
</dbReference>
<dbReference type="SUPFAM" id="SSF56112">
    <property type="entry name" value="Protein kinase-like (PK-like)"/>
    <property type="match status" value="1"/>
</dbReference>
<gene>
    <name evidence="2" type="ORF">EXIGLDRAFT_772258</name>
</gene>
<keyword evidence="2" id="KW-0418">Kinase</keyword>
<dbReference type="InParanoid" id="A0A165FEZ9"/>
<dbReference type="Pfam" id="PF07714">
    <property type="entry name" value="PK_Tyr_Ser-Thr"/>
    <property type="match status" value="1"/>
</dbReference>
<protein>
    <submittedName>
        <fullName evidence="2">Kinase-like protein</fullName>
    </submittedName>
</protein>
<dbReference type="SMART" id="SM00220">
    <property type="entry name" value="S_TKc"/>
    <property type="match status" value="1"/>
</dbReference>
<dbReference type="GO" id="GO:0004674">
    <property type="term" value="F:protein serine/threonine kinase activity"/>
    <property type="evidence" value="ECO:0007669"/>
    <property type="project" value="TreeGrafter"/>
</dbReference>
<organism evidence="2 3">
    <name type="scientific">Exidia glandulosa HHB12029</name>
    <dbReference type="NCBI Taxonomy" id="1314781"/>
    <lineage>
        <taxon>Eukaryota</taxon>
        <taxon>Fungi</taxon>
        <taxon>Dikarya</taxon>
        <taxon>Basidiomycota</taxon>
        <taxon>Agaricomycotina</taxon>
        <taxon>Agaricomycetes</taxon>
        <taxon>Auriculariales</taxon>
        <taxon>Exidiaceae</taxon>
        <taxon>Exidia</taxon>
    </lineage>
</organism>
<dbReference type="AlphaFoldDB" id="A0A165FEZ9"/>
<reference evidence="2 3" key="1">
    <citation type="journal article" date="2016" name="Mol. Biol. Evol.">
        <title>Comparative Genomics of Early-Diverging Mushroom-Forming Fungi Provides Insights into the Origins of Lignocellulose Decay Capabilities.</title>
        <authorList>
            <person name="Nagy L.G."/>
            <person name="Riley R."/>
            <person name="Tritt A."/>
            <person name="Adam C."/>
            <person name="Daum C."/>
            <person name="Floudas D."/>
            <person name="Sun H."/>
            <person name="Yadav J.S."/>
            <person name="Pangilinan J."/>
            <person name="Larsson K.H."/>
            <person name="Matsuura K."/>
            <person name="Barry K."/>
            <person name="Labutti K."/>
            <person name="Kuo R."/>
            <person name="Ohm R.A."/>
            <person name="Bhattacharya S.S."/>
            <person name="Shirouzu T."/>
            <person name="Yoshinaga Y."/>
            <person name="Martin F.M."/>
            <person name="Grigoriev I.V."/>
            <person name="Hibbett D.S."/>
        </authorList>
    </citation>
    <scope>NUCLEOTIDE SEQUENCE [LARGE SCALE GENOMIC DNA]</scope>
    <source>
        <strain evidence="2 3">HHB12029</strain>
    </source>
</reference>
<sequence>MADAASPSSLFGPPPPPVERLRLDHLATNHPAYKESTRGVLEIPDGFNDLLQRLLKPYGYEARDAVRKTTFTHDSTGRKELVAVKVIAKSRLVFVTRELGAWRALHHEHVLQLYGHCTLEKHIVLVSPWMLHGDLRHYLIDKHDANRQELIVQVANGLVYLHDEAGIVHGDIKAENILIDAVGNVKIADFGLSTRVEKRVGERTTGDTIRRYNTVQFSAPELLLDEARSPLAQPTETFLALPSPESKLRSKTRESDIFAFAMLMLETFTGKAPWANCSHAQIIVKVAHLGQRPTVDGEGKALATARGMNDGYWVVYMWCSEHEPRDRLQIKEVHDLLHLLRDENALLSPLADFPTDEDLRRSTSAAGTTIGHVPSVRKKKSLLSAGMSAVKRVRKAMSLQQGTGHMPIVADDKWRKESLARSKSTELERHTREPQTSVELASSLSSMWPDSCVTQELWQKFKEYIERNKDALGYDPSSLGPDMTQVE</sequence>
<keyword evidence="3" id="KW-1185">Reference proteome</keyword>
<feature type="domain" description="Protein kinase" evidence="1">
    <location>
        <begin position="52"/>
        <end position="337"/>
    </location>
</feature>
<dbReference type="InterPro" id="IPR051681">
    <property type="entry name" value="Ser/Thr_Kinases-Pseudokinases"/>
</dbReference>